<gene>
    <name evidence="2" type="ORF">L486_07980</name>
</gene>
<evidence type="ECO:0000313" key="2">
    <source>
        <dbReference type="EMBL" id="OCF54432.1"/>
    </source>
</evidence>
<feature type="compositionally biased region" description="Low complexity" evidence="1">
    <location>
        <begin position="468"/>
        <end position="478"/>
    </location>
</feature>
<protein>
    <submittedName>
        <fullName evidence="2">Uncharacterized protein</fullName>
    </submittedName>
</protein>
<feature type="region of interest" description="Disordered" evidence="1">
    <location>
        <begin position="70"/>
        <end position="92"/>
    </location>
</feature>
<dbReference type="OrthoDB" id="3178019at2759"/>
<accession>A0A1B9IG00</accession>
<reference evidence="2 3" key="1">
    <citation type="submission" date="2013-07" db="EMBL/GenBank/DDBJ databases">
        <title>The Genome Sequence of Kwoniella mangroviensis CBS10435.</title>
        <authorList>
            <consortium name="The Broad Institute Genome Sequencing Platform"/>
            <person name="Cuomo C."/>
            <person name="Litvintseva A."/>
            <person name="Chen Y."/>
            <person name="Heitman J."/>
            <person name="Sun S."/>
            <person name="Springer D."/>
            <person name="Dromer F."/>
            <person name="Young S.K."/>
            <person name="Zeng Q."/>
            <person name="Gargeya S."/>
            <person name="Fitzgerald M."/>
            <person name="Abouelleil A."/>
            <person name="Alvarado L."/>
            <person name="Berlin A.M."/>
            <person name="Chapman S.B."/>
            <person name="Dewar J."/>
            <person name="Goldberg J."/>
            <person name="Griggs A."/>
            <person name="Gujja S."/>
            <person name="Hansen M."/>
            <person name="Howarth C."/>
            <person name="Imamovic A."/>
            <person name="Larimer J."/>
            <person name="McCowan C."/>
            <person name="Murphy C."/>
            <person name="Pearson M."/>
            <person name="Priest M."/>
            <person name="Roberts A."/>
            <person name="Saif S."/>
            <person name="Shea T."/>
            <person name="Sykes S."/>
            <person name="Wortman J."/>
            <person name="Nusbaum C."/>
            <person name="Birren B."/>
        </authorList>
    </citation>
    <scope>NUCLEOTIDE SEQUENCE [LARGE SCALE GENOMIC DNA]</scope>
    <source>
        <strain evidence="2 3">CBS 10435</strain>
    </source>
</reference>
<sequence length="708" mass="77408">MPTFNPPLAHTSHIPIPRTASQPYVQLNFFAAFPDGEDESGSWELWTDLPRIDDQGNIISQSGEWTAAQFQPYIPPSPQDTKQKHKHQQTNGDATASPIYLKASAGYPSLTTPVQKTYYLSIVVPALPDQQYSYTYRHITSSGETHWLGGMGGNGSIKLNGDDVEPKIEGPKAGSWSENLEGVKESDWYGVAIELQKSNGKLKPIVHTVPSETQVTAQLALLTAQQPLHSSTLSTPTSSPTATFPSATLAHLSILSPSSPLDISPSSIPSAPADSFYGLTTGSTAVEALTGAFKAAKAKEDIFHLAEVSADHEDVSAIFISSGQQEPQQVYLIIHAPSLAYPVDIAITLPQDILDPVPIALFTDSKGPVSYLSNLESKSGNRKIHLKLEKGAIAEVIQLAEFTELRGSGGDDPIWICAPDAINVEFGEEELSQPEFAAKSAPITTYNEVTPVKIRDEEEEVISKPPRTQTTDSQSSTTSEEEESSVPVQPHAEPAEPTHGWWLFRFIGRFFVNIWELLLWPFRSSPAITDGTSQADQREGDQEENDLDVPANERTPLLGSQSMSRETSSSSTAFDPLATPTSITTVKEELKPKYPTDGSITPVGHNSSPNWNNIIVSDELPIINSIRVRSYAQMTFNHLPPFQFLLPPNSVDITSRLRFTVKEKAARRWEEVSPLFEGQKDVTKCQEVTLEGGNATGGTDWEVQLERI</sequence>
<feature type="region of interest" description="Disordered" evidence="1">
    <location>
        <begin position="530"/>
        <end position="605"/>
    </location>
</feature>
<dbReference type="EMBL" id="KI669470">
    <property type="protein sequence ID" value="OCF54432.1"/>
    <property type="molecule type" value="Genomic_DNA"/>
</dbReference>
<name>A0A1B9IG00_9TREE</name>
<dbReference type="AlphaFoldDB" id="A0A1B9IG00"/>
<keyword evidence="3" id="KW-1185">Reference proteome</keyword>
<feature type="compositionally biased region" description="Low complexity" evidence="1">
    <location>
        <begin position="560"/>
        <end position="571"/>
    </location>
</feature>
<proteinExistence type="predicted"/>
<reference evidence="3" key="2">
    <citation type="submission" date="2013-12" db="EMBL/GenBank/DDBJ databases">
        <title>Evolution of pathogenesis and genome organization in the Tremellales.</title>
        <authorList>
            <person name="Cuomo C."/>
            <person name="Litvintseva A."/>
            <person name="Heitman J."/>
            <person name="Chen Y."/>
            <person name="Sun S."/>
            <person name="Springer D."/>
            <person name="Dromer F."/>
            <person name="Young S."/>
            <person name="Zeng Q."/>
            <person name="Chapman S."/>
            <person name="Gujja S."/>
            <person name="Saif S."/>
            <person name="Birren B."/>
        </authorList>
    </citation>
    <scope>NUCLEOTIDE SEQUENCE [LARGE SCALE GENOMIC DNA]</scope>
    <source>
        <strain evidence="3">CBS 10435</strain>
    </source>
</reference>
<feature type="region of interest" description="Disordered" evidence="1">
    <location>
        <begin position="449"/>
        <end position="494"/>
    </location>
</feature>
<dbReference type="Proteomes" id="UP000092583">
    <property type="component" value="Unassembled WGS sequence"/>
</dbReference>
<evidence type="ECO:0000313" key="3">
    <source>
        <dbReference type="Proteomes" id="UP000092583"/>
    </source>
</evidence>
<evidence type="ECO:0000256" key="1">
    <source>
        <dbReference type="SAM" id="MobiDB-lite"/>
    </source>
</evidence>
<organism evidence="2 3">
    <name type="scientific">Kwoniella mangroviensis CBS 10435</name>
    <dbReference type="NCBI Taxonomy" id="1331196"/>
    <lineage>
        <taxon>Eukaryota</taxon>
        <taxon>Fungi</taxon>
        <taxon>Dikarya</taxon>
        <taxon>Basidiomycota</taxon>
        <taxon>Agaricomycotina</taxon>
        <taxon>Tremellomycetes</taxon>
        <taxon>Tremellales</taxon>
        <taxon>Cryptococcaceae</taxon>
        <taxon>Kwoniella</taxon>
    </lineage>
</organism>